<sequence length="67" mass="7700">MDKDVINDLKWTFIVELCWYNRTKLKEFMDVRETRGCRSANYDLCASCTGQAEEGKEDVNCVGSCPL</sequence>
<keyword evidence="2" id="KW-1185">Reference proteome</keyword>
<accession>A0A1J1J498</accession>
<name>A0A1J1J498_9DIPT</name>
<reference evidence="1 2" key="1">
    <citation type="submission" date="2015-04" db="EMBL/GenBank/DDBJ databases">
        <authorList>
            <person name="Syromyatnikov M.Y."/>
            <person name="Popov V.N."/>
        </authorList>
    </citation>
    <scope>NUCLEOTIDE SEQUENCE [LARGE SCALE GENOMIC DNA]</scope>
</reference>
<dbReference type="Proteomes" id="UP000183832">
    <property type="component" value="Unassembled WGS sequence"/>
</dbReference>
<dbReference type="AlphaFoldDB" id="A0A1J1J498"/>
<evidence type="ECO:0000313" key="1">
    <source>
        <dbReference type="EMBL" id="CRL05689.1"/>
    </source>
</evidence>
<gene>
    <name evidence="1" type="ORF">CLUMA_CG018721</name>
</gene>
<dbReference type="EMBL" id="CVRI01000065">
    <property type="protein sequence ID" value="CRL05689.1"/>
    <property type="molecule type" value="Genomic_DNA"/>
</dbReference>
<proteinExistence type="predicted"/>
<organism evidence="1 2">
    <name type="scientific">Clunio marinus</name>
    <dbReference type="NCBI Taxonomy" id="568069"/>
    <lineage>
        <taxon>Eukaryota</taxon>
        <taxon>Metazoa</taxon>
        <taxon>Ecdysozoa</taxon>
        <taxon>Arthropoda</taxon>
        <taxon>Hexapoda</taxon>
        <taxon>Insecta</taxon>
        <taxon>Pterygota</taxon>
        <taxon>Neoptera</taxon>
        <taxon>Endopterygota</taxon>
        <taxon>Diptera</taxon>
        <taxon>Nematocera</taxon>
        <taxon>Chironomoidea</taxon>
        <taxon>Chironomidae</taxon>
        <taxon>Clunio</taxon>
    </lineage>
</organism>
<evidence type="ECO:0000313" key="2">
    <source>
        <dbReference type="Proteomes" id="UP000183832"/>
    </source>
</evidence>
<protein>
    <submittedName>
        <fullName evidence="1">CLUMA_CG018721, isoform A</fullName>
    </submittedName>
</protein>